<evidence type="ECO:0000256" key="4">
    <source>
        <dbReference type="ARBA" id="ARBA00022741"/>
    </source>
</evidence>
<dbReference type="PANTHER" id="PTHR43793:SF2">
    <property type="entry name" value="BIFUNCTIONAL PROTEIN HLDE"/>
    <property type="match status" value="1"/>
</dbReference>
<dbReference type="EC" id="2.7.7.70" evidence="1"/>
<gene>
    <name evidence="11" type="primary">rfaE2</name>
    <name evidence="11" type="ORF">D7D94_02840</name>
</gene>
<keyword evidence="2 11" id="KW-0808">Transferase</keyword>
<evidence type="ECO:0000256" key="1">
    <source>
        <dbReference type="ARBA" id="ARBA00012519"/>
    </source>
</evidence>
<evidence type="ECO:0000313" key="11">
    <source>
        <dbReference type="EMBL" id="QGU26722.1"/>
    </source>
</evidence>
<sequence>MKIAVVGDTLLDEDIDGTSTRLCPDAPVPVIEVGDRSRRAGGAGLVATMLARDGHEVVLVTALSDDARAEQLRESLAGIGVVAGPSHAPTPVKTRLRTNGLPVGRLDEGCEEPPAPEVTADMLAAIAAADAVIVADYGRRLAADETLRAALAERAAHVPLVWDPHPRGATPIAQAHLVTPNQAEATAAAGVRDADEAAAVLRERWGCAAVVVTLGDQGALLLEGDDAVRLSALPVATSDPCGAGDRFAATATTVLAEGGSRRAAVRAAIDEAGSYLAAGGVASLASREIAHLGDDRGDARAIAEAVRARGGTVVATGGCFDLVHAGHVRTLEAARALGDCLIVCLNSDDSVRRLKGPQRPIIGQQDRVELLSALACVDAVVVFDEDGPESAIEAIRPDLWIKGGDYSAESLPEARILEQWGGRALTLPYHLGRSTTALASALAQVG</sequence>
<evidence type="ECO:0000256" key="3">
    <source>
        <dbReference type="ARBA" id="ARBA00022695"/>
    </source>
</evidence>
<dbReference type="InterPro" id="IPR011914">
    <property type="entry name" value="RfaE_dom_II"/>
</dbReference>
<dbReference type="SUPFAM" id="SSF53613">
    <property type="entry name" value="Ribokinase-like"/>
    <property type="match status" value="1"/>
</dbReference>
<dbReference type="NCBIfam" id="TIGR02199">
    <property type="entry name" value="rfaE_dom_II"/>
    <property type="match status" value="1"/>
</dbReference>
<dbReference type="Gene3D" id="3.40.1190.20">
    <property type="match status" value="1"/>
</dbReference>
<accession>A0A6I6DPD6</accession>
<dbReference type="GO" id="GO:0016779">
    <property type="term" value="F:nucleotidyltransferase activity"/>
    <property type="evidence" value="ECO:0007669"/>
    <property type="project" value="UniProtKB-KW"/>
</dbReference>
<feature type="domain" description="Carbohydrate kinase PfkB" evidence="9">
    <location>
        <begin position="2"/>
        <end position="268"/>
    </location>
</feature>
<dbReference type="GO" id="GO:0005524">
    <property type="term" value="F:ATP binding"/>
    <property type="evidence" value="ECO:0007669"/>
    <property type="project" value="UniProtKB-KW"/>
</dbReference>
<evidence type="ECO:0000313" key="12">
    <source>
        <dbReference type="Proteomes" id="UP000422989"/>
    </source>
</evidence>
<protein>
    <recommendedName>
        <fullName evidence="1">D-glycero-beta-D-manno-heptose 1-phosphate adenylyltransferase</fullName>
        <ecNumber evidence="1">2.7.7.70</ecNumber>
    </recommendedName>
</protein>
<comment type="catalytic activity">
    <reaction evidence="8">
        <text>D-glycero-beta-D-manno-heptose 1-phosphate + ATP + H(+) = ADP-D-glycero-beta-D-manno-heptose + diphosphate</text>
        <dbReference type="Rhea" id="RHEA:27465"/>
        <dbReference type="ChEBI" id="CHEBI:15378"/>
        <dbReference type="ChEBI" id="CHEBI:30616"/>
        <dbReference type="ChEBI" id="CHEBI:33019"/>
        <dbReference type="ChEBI" id="CHEBI:59967"/>
        <dbReference type="ChEBI" id="CHEBI:61593"/>
        <dbReference type="EC" id="2.7.7.70"/>
    </reaction>
</comment>
<dbReference type="EMBL" id="CP032550">
    <property type="protein sequence ID" value="QGU26722.1"/>
    <property type="molecule type" value="Genomic_DNA"/>
</dbReference>
<dbReference type="NCBIfam" id="TIGR00125">
    <property type="entry name" value="cyt_tran_rel"/>
    <property type="match status" value="1"/>
</dbReference>
<keyword evidence="12" id="KW-1185">Reference proteome</keyword>
<keyword evidence="5" id="KW-0067">ATP-binding</keyword>
<evidence type="ECO:0000256" key="5">
    <source>
        <dbReference type="ARBA" id="ARBA00022840"/>
    </source>
</evidence>
<dbReference type="InterPro" id="IPR014729">
    <property type="entry name" value="Rossmann-like_a/b/a_fold"/>
</dbReference>
<evidence type="ECO:0000256" key="6">
    <source>
        <dbReference type="ARBA" id="ARBA00023268"/>
    </source>
</evidence>
<reference evidence="11 12" key="1">
    <citation type="submission" date="2018-09" db="EMBL/GenBank/DDBJ databases">
        <title>Whole genome sequencing of Microbacterium oryzae strain MB-10T.</title>
        <authorList>
            <person name="Das S.K."/>
        </authorList>
    </citation>
    <scope>NUCLEOTIDE SEQUENCE [LARGE SCALE GENOMIC DNA]</scope>
    <source>
        <strain evidence="11 12">MB-10</strain>
    </source>
</reference>
<evidence type="ECO:0000259" key="9">
    <source>
        <dbReference type="Pfam" id="PF00294"/>
    </source>
</evidence>
<keyword evidence="7" id="KW-0119">Carbohydrate metabolism</keyword>
<dbReference type="GO" id="GO:0016773">
    <property type="term" value="F:phosphotransferase activity, alcohol group as acceptor"/>
    <property type="evidence" value="ECO:0007669"/>
    <property type="project" value="InterPro"/>
</dbReference>
<dbReference type="InterPro" id="IPR004821">
    <property type="entry name" value="Cyt_trans-like"/>
</dbReference>
<keyword evidence="3 11" id="KW-0548">Nucleotidyltransferase</keyword>
<dbReference type="Gene3D" id="3.40.50.620">
    <property type="entry name" value="HUPs"/>
    <property type="match status" value="1"/>
</dbReference>
<dbReference type="GO" id="GO:0005975">
    <property type="term" value="P:carbohydrate metabolic process"/>
    <property type="evidence" value="ECO:0007669"/>
    <property type="project" value="InterPro"/>
</dbReference>
<dbReference type="InterPro" id="IPR050385">
    <property type="entry name" value="Archaeal_FAD_synthase"/>
</dbReference>
<evidence type="ECO:0000256" key="2">
    <source>
        <dbReference type="ARBA" id="ARBA00022679"/>
    </source>
</evidence>
<dbReference type="InterPro" id="IPR029056">
    <property type="entry name" value="Ribokinase-like"/>
</dbReference>
<dbReference type="InterPro" id="IPR011611">
    <property type="entry name" value="PfkB_dom"/>
</dbReference>
<dbReference type="SUPFAM" id="SSF52374">
    <property type="entry name" value="Nucleotidylyl transferase"/>
    <property type="match status" value="1"/>
</dbReference>
<dbReference type="PANTHER" id="PTHR43793">
    <property type="entry name" value="FAD SYNTHASE"/>
    <property type="match status" value="1"/>
</dbReference>
<feature type="domain" description="Cytidyltransferase-like" evidence="10">
    <location>
        <begin position="316"/>
        <end position="407"/>
    </location>
</feature>
<dbReference type="OrthoDB" id="9802794at2"/>
<dbReference type="Proteomes" id="UP000422989">
    <property type="component" value="Chromosome"/>
</dbReference>
<organism evidence="11 12">
    <name type="scientific">Microbacterium oryzae</name>
    <dbReference type="NCBI Taxonomy" id="743009"/>
    <lineage>
        <taxon>Bacteria</taxon>
        <taxon>Bacillati</taxon>
        <taxon>Actinomycetota</taxon>
        <taxon>Actinomycetes</taxon>
        <taxon>Micrococcales</taxon>
        <taxon>Microbacteriaceae</taxon>
        <taxon>Microbacterium</taxon>
    </lineage>
</organism>
<evidence type="ECO:0000256" key="7">
    <source>
        <dbReference type="ARBA" id="ARBA00023277"/>
    </source>
</evidence>
<dbReference type="AlphaFoldDB" id="A0A6I6DPD6"/>
<dbReference type="Pfam" id="PF00294">
    <property type="entry name" value="PfkB"/>
    <property type="match status" value="1"/>
</dbReference>
<dbReference type="RefSeq" id="WP_156241125.1">
    <property type="nucleotide sequence ID" value="NZ_BAAAZL010000002.1"/>
</dbReference>
<evidence type="ECO:0000259" key="10">
    <source>
        <dbReference type="Pfam" id="PF01467"/>
    </source>
</evidence>
<proteinExistence type="predicted"/>
<keyword evidence="4" id="KW-0547">Nucleotide-binding</keyword>
<dbReference type="Pfam" id="PF01467">
    <property type="entry name" value="CTP_transf_like"/>
    <property type="match status" value="1"/>
</dbReference>
<evidence type="ECO:0000256" key="8">
    <source>
        <dbReference type="ARBA" id="ARBA00047428"/>
    </source>
</evidence>
<name>A0A6I6DPD6_9MICO</name>
<keyword evidence="6" id="KW-0511">Multifunctional enzyme</keyword>
<dbReference type="KEGG" id="moj:D7D94_02840"/>